<name>A0A069NRK2_9BURK</name>
<gene>
    <name evidence="2" type="ORF">BG57_22720</name>
    <name evidence="1" type="ORF">GCM10010985_28800</name>
</gene>
<accession>A0A069NRK2</accession>
<dbReference type="RefSeq" id="WP_035969688.1">
    <property type="nucleotide sequence ID" value="NZ_BMEG01000004.1"/>
</dbReference>
<reference evidence="1" key="1">
    <citation type="journal article" date="2014" name="Int. J. Syst. Evol. Microbiol.">
        <title>Complete genome of a new Firmicutes species belonging to the dominant human colonic microbiota ('Ruminococcus bicirculans') reveals two chromosomes and a selective capacity to utilize plant glucans.</title>
        <authorList>
            <consortium name="NISC Comparative Sequencing Program"/>
            <person name="Wegmann U."/>
            <person name="Louis P."/>
            <person name="Goesmann A."/>
            <person name="Henrissat B."/>
            <person name="Duncan S.H."/>
            <person name="Flint H.J."/>
        </authorList>
    </citation>
    <scope>NUCLEOTIDE SEQUENCE</scope>
    <source>
        <strain evidence="1">CGMCC 1.11013</strain>
    </source>
</reference>
<dbReference type="Proteomes" id="UP000027439">
    <property type="component" value="Unassembled WGS sequence"/>
</dbReference>
<sequence>MRSNDEIFATVRSHLLSQAAISEDDGGSCRLRGRDGRRCAIGVLIDDRYYSERLEGLGISYYKAGQDGPLLQALALSGVDAYEPRVAAMLQDLEDLHDAAEVDAWPVQLDALARRYGIKSSGSLAQRELACA</sequence>
<protein>
    <submittedName>
        <fullName evidence="2">Uncharacterized protein</fullName>
    </submittedName>
</protein>
<evidence type="ECO:0000313" key="4">
    <source>
        <dbReference type="Proteomes" id="UP000597138"/>
    </source>
</evidence>
<reference evidence="2 3" key="2">
    <citation type="submission" date="2014-03" db="EMBL/GenBank/DDBJ databases">
        <title>Draft Genome Sequences of Four Burkholderia Strains.</title>
        <authorList>
            <person name="Liu X.Y."/>
            <person name="Li C.X."/>
            <person name="Xu J.H."/>
        </authorList>
    </citation>
    <scope>NUCLEOTIDE SEQUENCE [LARGE SCALE GENOMIC DNA]</scope>
    <source>
        <strain evidence="2 3">R27</strain>
    </source>
</reference>
<organism evidence="2 3">
    <name type="scientific">Caballeronia grimmiae</name>
    <dbReference type="NCBI Taxonomy" id="1071679"/>
    <lineage>
        <taxon>Bacteria</taxon>
        <taxon>Pseudomonadati</taxon>
        <taxon>Pseudomonadota</taxon>
        <taxon>Betaproteobacteria</taxon>
        <taxon>Burkholderiales</taxon>
        <taxon>Burkholderiaceae</taxon>
        <taxon>Caballeronia</taxon>
    </lineage>
</organism>
<dbReference type="eggNOG" id="ENOG502ZMS0">
    <property type="taxonomic scope" value="Bacteria"/>
</dbReference>
<reference evidence="4" key="3">
    <citation type="journal article" date="2019" name="Int. J. Syst. Evol. Microbiol.">
        <title>The Global Catalogue of Microorganisms (GCM) 10K type strain sequencing project: providing services to taxonomists for standard genome sequencing and annotation.</title>
        <authorList>
            <consortium name="The Broad Institute Genomics Platform"/>
            <consortium name="The Broad Institute Genome Sequencing Center for Infectious Disease"/>
            <person name="Wu L."/>
            <person name="Ma J."/>
        </authorList>
    </citation>
    <scope>NUCLEOTIDE SEQUENCE [LARGE SCALE GENOMIC DNA]</scope>
    <source>
        <strain evidence="4">CGMCC 1.11013</strain>
    </source>
</reference>
<evidence type="ECO:0000313" key="3">
    <source>
        <dbReference type="Proteomes" id="UP000027439"/>
    </source>
</evidence>
<proteinExistence type="predicted"/>
<dbReference type="OrthoDB" id="9005503at2"/>
<dbReference type="EMBL" id="BMEG01000004">
    <property type="protein sequence ID" value="GGD72591.1"/>
    <property type="molecule type" value="Genomic_DNA"/>
</dbReference>
<dbReference type="AlphaFoldDB" id="A0A069NRK2"/>
<comment type="caution">
    <text evidence="2">The sequence shown here is derived from an EMBL/GenBank/DDBJ whole genome shotgun (WGS) entry which is preliminary data.</text>
</comment>
<reference evidence="1" key="4">
    <citation type="submission" date="2024-05" db="EMBL/GenBank/DDBJ databases">
        <authorList>
            <person name="Sun Q."/>
            <person name="Zhou Y."/>
        </authorList>
    </citation>
    <scope>NUCLEOTIDE SEQUENCE</scope>
    <source>
        <strain evidence="1">CGMCC 1.11013</strain>
    </source>
</reference>
<evidence type="ECO:0000313" key="2">
    <source>
        <dbReference type="EMBL" id="KDR27631.1"/>
    </source>
</evidence>
<evidence type="ECO:0000313" key="1">
    <source>
        <dbReference type="EMBL" id="GGD72591.1"/>
    </source>
</evidence>
<dbReference type="EMBL" id="JFHE01000041">
    <property type="protein sequence ID" value="KDR27631.1"/>
    <property type="molecule type" value="Genomic_DNA"/>
</dbReference>
<dbReference type="Proteomes" id="UP000597138">
    <property type="component" value="Unassembled WGS sequence"/>
</dbReference>
<keyword evidence="4" id="KW-1185">Reference proteome</keyword>